<dbReference type="SUPFAM" id="SSF53067">
    <property type="entry name" value="Actin-like ATPase domain"/>
    <property type="match status" value="2"/>
</dbReference>
<gene>
    <name evidence="3" type="ORF">AKO1_007273</name>
</gene>
<dbReference type="Proteomes" id="UP001431209">
    <property type="component" value="Unassembled WGS sequence"/>
</dbReference>
<dbReference type="InterPro" id="IPR004001">
    <property type="entry name" value="Actin_CS"/>
</dbReference>
<dbReference type="Pfam" id="PF00022">
    <property type="entry name" value="Actin"/>
    <property type="match status" value="1"/>
</dbReference>
<feature type="compositionally biased region" description="Polar residues" evidence="2">
    <location>
        <begin position="225"/>
        <end position="253"/>
    </location>
</feature>
<sequence>MSDEHTVVIDNGTGYTKIGFAGEEAPRQIYRTVVESDVEGTAPVYPMQYGIINDWEAMEKVWNFGFKKYLGSSFNPSDHPVLIAETPLAPKLHREKITQAMFEGFETPGLFVANSCILSLYAAGRITGVVLDVGHATSKFVPIQEGFCLTHAVEKSNWGGQNVTLFLRKLLEQAQTQPINLDFEVINKIKEDLSFVDANYARTIETLRKQKTAAVGQQQQQQQQANGTNGTESSEQPEQQATPTSKKKSTASQSNAVEYFKNYTLPDGNIIQIGQVERLQCNEILFQPQLLHTSFKEIMPKELRPSYHTGGYQDELDELGIQQMAFDSIMKCELDIKKELTANIILSGGAATPTGFQKRVQLELENLSPSGFSVNIAPVGSAPNSKQVATWAGGAILGQLSSFNTMWIKKSEYNEFGPQIVNRRTY</sequence>
<dbReference type="Gene3D" id="3.90.640.10">
    <property type="entry name" value="Actin, Chain A, domain 4"/>
    <property type="match status" value="1"/>
</dbReference>
<evidence type="ECO:0000256" key="1">
    <source>
        <dbReference type="RuleBase" id="RU000487"/>
    </source>
</evidence>
<evidence type="ECO:0000313" key="4">
    <source>
        <dbReference type="Proteomes" id="UP001431209"/>
    </source>
</evidence>
<dbReference type="AlphaFoldDB" id="A0AAW2YSJ6"/>
<proteinExistence type="inferred from homology"/>
<keyword evidence="4" id="KW-1185">Reference proteome</keyword>
<dbReference type="PROSITE" id="PS00432">
    <property type="entry name" value="ACTINS_2"/>
    <property type="match status" value="1"/>
</dbReference>
<accession>A0AAW2YSJ6</accession>
<comment type="similarity">
    <text evidence="1">Belongs to the actin family.</text>
</comment>
<dbReference type="SMART" id="SM00268">
    <property type="entry name" value="ACTIN"/>
    <property type="match status" value="1"/>
</dbReference>
<evidence type="ECO:0000313" key="3">
    <source>
        <dbReference type="EMBL" id="KAL0480115.1"/>
    </source>
</evidence>
<evidence type="ECO:0000256" key="2">
    <source>
        <dbReference type="SAM" id="MobiDB-lite"/>
    </source>
</evidence>
<reference evidence="3 4" key="1">
    <citation type="submission" date="2024-03" db="EMBL/GenBank/DDBJ databases">
        <title>The Acrasis kona genome and developmental transcriptomes reveal deep origins of eukaryotic multicellular pathways.</title>
        <authorList>
            <person name="Sheikh S."/>
            <person name="Fu C.-J."/>
            <person name="Brown M.W."/>
            <person name="Baldauf S.L."/>
        </authorList>
    </citation>
    <scope>NUCLEOTIDE SEQUENCE [LARGE SCALE GENOMIC DNA]</scope>
    <source>
        <strain evidence="3 4">ATCC MYA-3509</strain>
    </source>
</reference>
<dbReference type="Gene3D" id="3.30.420.40">
    <property type="match status" value="2"/>
</dbReference>
<comment type="caution">
    <text evidence="3">The sequence shown here is derived from an EMBL/GenBank/DDBJ whole genome shotgun (WGS) entry which is preliminary data.</text>
</comment>
<dbReference type="InterPro" id="IPR043129">
    <property type="entry name" value="ATPase_NBD"/>
</dbReference>
<name>A0AAW2YSJ6_9EUKA</name>
<organism evidence="3 4">
    <name type="scientific">Acrasis kona</name>
    <dbReference type="NCBI Taxonomy" id="1008807"/>
    <lineage>
        <taxon>Eukaryota</taxon>
        <taxon>Discoba</taxon>
        <taxon>Heterolobosea</taxon>
        <taxon>Tetramitia</taxon>
        <taxon>Eutetramitia</taxon>
        <taxon>Acrasidae</taxon>
        <taxon>Acrasis</taxon>
    </lineage>
</organism>
<dbReference type="EMBL" id="JAOPGA020000625">
    <property type="protein sequence ID" value="KAL0480115.1"/>
    <property type="molecule type" value="Genomic_DNA"/>
</dbReference>
<dbReference type="InterPro" id="IPR004000">
    <property type="entry name" value="Actin"/>
</dbReference>
<feature type="region of interest" description="Disordered" evidence="2">
    <location>
        <begin position="215"/>
        <end position="253"/>
    </location>
</feature>
<protein>
    <submittedName>
        <fullName evidence="3">Actin</fullName>
    </submittedName>
</protein>
<dbReference type="PANTHER" id="PTHR11937">
    <property type="entry name" value="ACTIN"/>
    <property type="match status" value="1"/>
</dbReference>